<accession>A0A811ZJT1</accession>
<organism evidence="1 2">
    <name type="scientific">Nyctereutes procyonoides</name>
    <name type="common">Raccoon dog</name>
    <name type="synonym">Canis procyonoides</name>
    <dbReference type="NCBI Taxonomy" id="34880"/>
    <lineage>
        <taxon>Eukaryota</taxon>
        <taxon>Metazoa</taxon>
        <taxon>Chordata</taxon>
        <taxon>Craniata</taxon>
        <taxon>Vertebrata</taxon>
        <taxon>Euteleostomi</taxon>
        <taxon>Mammalia</taxon>
        <taxon>Eutheria</taxon>
        <taxon>Laurasiatheria</taxon>
        <taxon>Carnivora</taxon>
        <taxon>Caniformia</taxon>
        <taxon>Canidae</taxon>
        <taxon>Nyctereutes</taxon>
    </lineage>
</organism>
<name>A0A811ZJT1_NYCPR</name>
<gene>
    <name evidence="1" type="ORF">NYPRO_LOCUS21704</name>
</gene>
<dbReference type="Proteomes" id="UP000645828">
    <property type="component" value="Unassembled WGS sequence"/>
</dbReference>
<proteinExistence type="predicted"/>
<dbReference type="EMBL" id="CAJHUB010000768">
    <property type="protein sequence ID" value="CAD7688910.1"/>
    <property type="molecule type" value="Genomic_DNA"/>
</dbReference>
<keyword evidence="2" id="KW-1185">Reference proteome</keyword>
<reference evidence="1" key="1">
    <citation type="submission" date="2020-12" db="EMBL/GenBank/DDBJ databases">
        <authorList>
            <consortium name="Molecular Ecology Group"/>
        </authorList>
    </citation>
    <scope>NUCLEOTIDE SEQUENCE</scope>
    <source>
        <strain evidence="1">TBG_1078</strain>
    </source>
</reference>
<evidence type="ECO:0000313" key="2">
    <source>
        <dbReference type="Proteomes" id="UP000645828"/>
    </source>
</evidence>
<dbReference type="AlphaFoldDB" id="A0A811ZJT1"/>
<evidence type="ECO:0000313" key="1">
    <source>
        <dbReference type="EMBL" id="CAD7688910.1"/>
    </source>
</evidence>
<comment type="caution">
    <text evidence="1">The sequence shown here is derived from an EMBL/GenBank/DDBJ whole genome shotgun (WGS) entry which is preliminary data.</text>
</comment>
<protein>
    <submittedName>
        <fullName evidence="1">(raccoon dog) hypothetical protein</fullName>
    </submittedName>
</protein>
<sequence length="76" mass="8136">MRYVAPYLLASLGAIVGMEADDDPLNKVISELNRRLASLPAGGAVAVPALPECAAPAKRQGVVRESVDDMRFDLFH</sequence>